<reference evidence="2 3" key="1">
    <citation type="submission" date="2021-06" db="EMBL/GenBank/DDBJ databases">
        <authorList>
            <person name="Palmer J.M."/>
        </authorList>
    </citation>
    <scope>NUCLEOTIDE SEQUENCE [LARGE SCALE GENOMIC DNA]</scope>
    <source>
        <strain evidence="2 3">XC_2019</strain>
        <tissue evidence="2">Muscle</tissue>
    </source>
</reference>
<feature type="non-terminal residue" evidence="2">
    <location>
        <position position="1"/>
    </location>
</feature>
<organism evidence="2 3">
    <name type="scientific">Xenoophorus captivus</name>
    <dbReference type="NCBI Taxonomy" id="1517983"/>
    <lineage>
        <taxon>Eukaryota</taxon>
        <taxon>Metazoa</taxon>
        <taxon>Chordata</taxon>
        <taxon>Craniata</taxon>
        <taxon>Vertebrata</taxon>
        <taxon>Euteleostomi</taxon>
        <taxon>Actinopterygii</taxon>
        <taxon>Neopterygii</taxon>
        <taxon>Teleostei</taxon>
        <taxon>Neoteleostei</taxon>
        <taxon>Acanthomorphata</taxon>
        <taxon>Ovalentaria</taxon>
        <taxon>Atherinomorphae</taxon>
        <taxon>Cyprinodontiformes</taxon>
        <taxon>Goodeidae</taxon>
        <taxon>Xenoophorus</taxon>
    </lineage>
</organism>
<feature type="compositionally biased region" description="Low complexity" evidence="1">
    <location>
        <begin position="144"/>
        <end position="153"/>
    </location>
</feature>
<accession>A0ABV0Q6M8</accession>
<feature type="compositionally biased region" description="Polar residues" evidence="1">
    <location>
        <begin position="160"/>
        <end position="174"/>
    </location>
</feature>
<dbReference type="Proteomes" id="UP001434883">
    <property type="component" value="Unassembled WGS sequence"/>
</dbReference>
<sequence>LWSLLAIGRNDLLCRSVEQRGSLSLLLNELLRLSNTLWSGCERKSRIIFILEGFLLSVTTVIESSSSPIMCLNFPMMLLSLVSRRIVLSDLVSSLLGIGHHFRRDVLAVNMEFPRPLLVDTSHLLLHRYSSPITADWLPAASAPQSSSVSGPPQTRWAASDSQTQRDCTESQAPDRQVRLLV</sequence>
<comment type="caution">
    <text evidence="2">The sequence shown here is derived from an EMBL/GenBank/DDBJ whole genome shotgun (WGS) entry which is preliminary data.</text>
</comment>
<evidence type="ECO:0000313" key="2">
    <source>
        <dbReference type="EMBL" id="MEQ2191448.1"/>
    </source>
</evidence>
<keyword evidence="3" id="KW-1185">Reference proteome</keyword>
<protein>
    <submittedName>
        <fullName evidence="2">Uncharacterized protein</fullName>
    </submittedName>
</protein>
<name>A0ABV0Q6M8_9TELE</name>
<feature type="region of interest" description="Disordered" evidence="1">
    <location>
        <begin position="144"/>
        <end position="175"/>
    </location>
</feature>
<gene>
    <name evidence="2" type="ORF">XENOCAPTIV_028729</name>
</gene>
<evidence type="ECO:0000256" key="1">
    <source>
        <dbReference type="SAM" id="MobiDB-lite"/>
    </source>
</evidence>
<dbReference type="EMBL" id="JAHRIN010000795">
    <property type="protein sequence ID" value="MEQ2191448.1"/>
    <property type="molecule type" value="Genomic_DNA"/>
</dbReference>
<proteinExistence type="predicted"/>
<evidence type="ECO:0000313" key="3">
    <source>
        <dbReference type="Proteomes" id="UP001434883"/>
    </source>
</evidence>